<feature type="domain" description="Outer membrane protein beta-barrel" evidence="1">
    <location>
        <begin position="62"/>
        <end position="239"/>
    </location>
</feature>
<gene>
    <name evidence="2" type="ORF">DSM00_2258</name>
</gene>
<protein>
    <submittedName>
        <fullName evidence="2">Outer membrane protein with beta-barrel domain</fullName>
    </submittedName>
</protein>
<dbReference type="Pfam" id="PF13568">
    <property type="entry name" value="OMP_b-brl_2"/>
    <property type="match status" value="1"/>
</dbReference>
<evidence type="ECO:0000313" key="3">
    <source>
        <dbReference type="Proteomes" id="UP000289238"/>
    </source>
</evidence>
<reference evidence="2 3" key="1">
    <citation type="submission" date="2018-07" db="EMBL/GenBank/DDBJ databases">
        <title>Leeuwenhoekiella genomics.</title>
        <authorList>
            <person name="Tahon G."/>
            <person name="Willems A."/>
        </authorList>
    </citation>
    <scope>NUCLEOTIDE SEQUENCE [LARGE SCALE GENOMIC DNA]</scope>
    <source>
        <strain evidence="2 3">LMG 22550</strain>
    </source>
</reference>
<dbReference type="Proteomes" id="UP000289238">
    <property type="component" value="Unassembled WGS sequence"/>
</dbReference>
<organism evidence="2 3">
    <name type="scientific">Leeuwenhoekiella aequorea</name>
    <dbReference type="NCBI Taxonomy" id="283736"/>
    <lineage>
        <taxon>Bacteria</taxon>
        <taxon>Pseudomonadati</taxon>
        <taxon>Bacteroidota</taxon>
        <taxon>Flavobacteriia</taxon>
        <taxon>Flavobacteriales</taxon>
        <taxon>Flavobacteriaceae</taxon>
        <taxon>Leeuwenhoekiella</taxon>
    </lineage>
</organism>
<dbReference type="AlphaFoldDB" id="A0A4Q0P5H8"/>
<evidence type="ECO:0000313" key="2">
    <source>
        <dbReference type="EMBL" id="RXG21418.1"/>
    </source>
</evidence>
<keyword evidence="3" id="KW-1185">Reference proteome</keyword>
<name>A0A4Q0P5H8_9FLAO</name>
<dbReference type="InterPro" id="IPR025665">
    <property type="entry name" value="Beta-barrel_OMP_2"/>
</dbReference>
<comment type="caution">
    <text evidence="2">The sequence shown here is derived from an EMBL/GenBank/DDBJ whole genome shotgun (WGS) entry which is preliminary data.</text>
</comment>
<accession>A0A4Q0P5H8</accession>
<proteinExistence type="predicted"/>
<dbReference type="EMBL" id="QOVM01000005">
    <property type="protein sequence ID" value="RXG21418.1"/>
    <property type="molecule type" value="Genomic_DNA"/>
</dbReference>
<sequence>MKFFITRIIQMNRLKGVLFVLGLGSLPLQGQQNNEVLVNINGPVSILEYEGVDNSAALDDGIGFGLEYGYYLSPKWSLRTGFALQTYRGNAKLDRINAAYVTQDSEAEVFEFRYQFTNYRETQKARYIQIPILGQYETSGTNRFFVLAGVKLGIVVDSQYKSRATGLTTSGYYEQYDVLLEAPRFAGFGDFGSYSWEADELDLKTNVILSLETGLKLPISTGSLVYLSVYVDYGLTNVFEDTKSNRLLEYKAEPEVNFTGNSVLTTQVGNVDEIKTLSLGFKLKYGFSF</sequence>
<dbReference type="OrthoDB" id="997094at2"/>
<evidence type="ECO:0000259" key="1">
    <source>
        <dbReference type="Pfam" id="PF13568"/>
    </source>
</evidence>